<feature type="compositionally biased region" description="Basic and acidic residues" evidence="1">
    <location>
        <begin position="489"/>
        <end position="505"/>
    </location>
</feature>
<feature type="domain" description="BTB" evidence="2">
    <location>
        <begin position="23"/>
        <end position="95"/>
    </location>
</feature>
<proteinExistence type="predicted"/>
<organism evidence="3 4">
    <name type="scientific">Anaeramoeba flamelloides</name>
    <dbReference type="NCBI Taxonomy" id="1746091"/>
    <lineage>
        <taxon>Eukaryota</taxon>
        <taxon>Metamonada</taxon>
        <taxon>Anaeramoebidae</taxon>
        <taxon>Anaeramoeba</taxon>
    </lineage>
</organism>
<evidence type="ECO:0000313" key="3">
    <source>
        <dbReference type="EMBL" id="KAJ6232171.1"/>
    </source>
</evidence>
<evidence type="ECO:0000259" key="2">
    <source>
        <dbReference type="PROSITE" id="PS50097"/>
    </source>
</evidence>
<evidence type="ECO:0000256" key="1">
    <source>
        <dbReference type="SAM" id="MobiDB-lite"/>
    </source>
</evidence>
<dbReference type="Pfam" id="PF00651">
    <property type="entry name" value="BTB"/>
    <property type="match status" value="1"/>
</dbReference>
<feature type="region of interest" description="Disordered" evidence="1">
    <location>
        <begin position="333"/>
        <end position="619"/>
    </location>
</feature>
<feature type="region of interest" description="Disordered" evidence="1">
    <location>
        <begin position="279"/>
        <end position="320"/>
    </location>
</feature>
<dbReference type="SUPFAM" id="SSF54695">
    <property type="entry name" value="POZ domain"/>
    <property type="match status" value="1"/>
</dbReference>
<protein>
    <submittedName>
        <fullName evidence="3">Btb (Poz) domain-containing 2a-related</fullName>
    </submittedName>
</protein>
<feature type="compositionally biased region" description="Acidic residues" evidence="1">
    <location>
        <begin position="587"/>
        <end position="616"/>
    </location>
</feature>
<dbReference type="InterPro" id="IPR000210">
    <property type="entry name" value="BTB/POZ_dom"/>
</dbReference>
<feature type="compositionally biased region" description="Acidic residues" evidence="1">
    <location>
        <begin position="524"/>
        <end position="536"/>
    </location>
</feature>
<feature type="region of interest" description="Disordered" evidence="1">
    <location>
        <begin position="823"/>
        <end position="872"/>
    </location>
</feature>
<feature type="compositionally biased region" description="Basic residues" evidence="1">
    <location>
        <begin position="465"/>
        <end position="488"/>
    </location>
</feature>
<dbReference type="EMBL" id="JAOAOG010000294">
    <property type="protein sequence ID" value="KAJ6232171.1"/>
    <property type="molecule type" value="Genomic_DNA"/>
</dbReference>
<reference evidence="3" key="1">
    <citation type="submission" date="2022-08" db="EMBL/GenBank/DDBJ databases">
        <title>Novel sulfate-reducing endosymbionts in the free-living metamonad Anaeramoeba.</title>
        <authorList>
            <person name="Jerlstrom-Hultqvist J."/>
            <person name="Cepicka I."/>
            <person name="Gallot-Lavallee L."/>
            <person name="Salas-Leiva D."/>
            <person name="Curtis B.A."/>
            <person name="Zahonova K."/>
            <person name="Pipaliya S."/>
            <person name="Dacks J."/>
            <person name="Roger A.J."/>
        </authorList>
    </citation>
    <scope>NUCLEOTIDE SEQUENCE</scope>
    <source>
        <strain evidence="3">Schooner1</strain>
    </source>
</reference>
<feature type="compositionally biased region" description="Acidic residues" evidence="1">
    <location>
        <begin position="311"/>
        <end position="320"/>
    </location>
</feature>
<dbReference type="PROSITE" id="PS50097">
    <property type="entry name" value="BTB"/>
    <property type="match status" value="1"/>
</dbReference>
<evidence type="ECO:0000313" key="4">
    <source>
        <dbReference type="Proteomes" id="UP001150062"/>
    </source>
</evidence>
<dbReference type="PANTHER" id="PTHR45774">
    <property type="entry name" value="BTB/POZ DOMAIN-CONTAINING"/>
    <property type="match status" value="1"/>
</dbReference>
<feature type="compositionally biased region" description="Basic and acidic residues" evidence="1">
    <location>
        <begin position="829"/>
        <end position="840"/>
    </location>
</feature>
<feature type="compositionally biased region" description="Basic and acidic residues" evidence="1">
    <location>
        <begin position="401"/>
        <end position="412"/>
    </location>
</feature>
<feature type="compositionally biased region" description="Polar residues" evidence="1">
    <location>
        <begin position="539"/>
        <end position="555"/>
    </location>
</feature>
<dbReference type="Gene3D" id="3.30.710.10">
    <property type="entry name" value="Potassium Channel Kv1.1, Chain A"/>
    <property type="match status" value="1"/>
</dbReference>
<feature type="compositionally biased region" description="Acidic residues" evidence="1">
    <location>
        <begin position="846"/>
        <end position="860"/>
    </location>
</feature>
<accession>A0ABQ8XI91</accession>
<feature type="compositionally biased region" description="Basic and acidic residues" evidence="1">
    <location>
        <begin position="556"/>
        <end position="586"/>
    </location>
</feature>
<sequence>MEYLYIPTLDELIQPLQKSDKMVDLEFQVGKNETKFYGHKLIFALSSPFFEKHLYPKGWQSGTKQVTVVRLKVVSPKIFKYIIEFVYLRNCSLSPRTVFQILDLSLQFQMSHLTKMCVSFVAARLNTSNVLQFLDSSILLEKKLTKCALHFIEDRSQDILTRIDCFNTLKEQTILEILKSDQLQINELELFRRLYERSMYSLRTNNKPITKKNLKYEIKPFLSFLHVDLLGPEGLIEVAQTRVFDSEFFLPFMTRMTRSLDRQTHKTLELSRSQSLDVGNNLFYKDDGNNEEDGEGDENKWIGWGGIYDQDQYDSEDDEENKYFEDEDFGYSVENENENENENKNQNEEEEEKVEEEDDNIKIDDDEQEDQKESDTENESEIEIEIKIDKKEKKKKRKKKIDQENEIKKEPTKNNNNNNNNSEEELEIKKVNGSPSNGVKEENGDGVSESETEIDEKDEEEIKFKKERKRKKNKKKRKKEKKKKKKKKNEKEISKEIQKGNEKEFGNSLEEEIDEEIETVKSEEENEEEIGIEDETGFTKETISKHNSINESNYQIEKKINLQKPIDNKINKDEKKDDNYSGKDYKENDDDDNDNNESNDSGDDYTEEEDDDDDVADELKKDSNKTINFRKVKSFKRQIMKNKPNNEIKVLIITTDQDITRIKNVIKSIKCTGIGSVVYINDQTPKFEKIRKYDSIFVYSEINTPFTDSKLLGDTLADYLEDGGGIVLCTYRALIYPSSRGRGSELMGRIVNQYLPIQTGKLIGRGNIGIGKRLIEEHQILNNVTTFHAGHLSSRIEIKLSHPTTNDKNLNNSLQKVKNIQNQEEEKIEMDGKMKIEKNIKNGNGNEDEDEDENENENENENEKSKKVVGKQTTLSEPQIIVEWEDGIPLAIVRPGNEDLGTILVLNLWPVSGDGYSGHSKWLYWDPKTDGSFILANSVEYVAKN</sequence>
<keyword evidence="4" id="KW-1185">Reference proteome</keyword>
<dbReference type="Proteomes" id="UP001150062">
    <property type="component" value="Unassembled WGS sequence"/>
</dbReference>
<comment type="caution">
    <text evidence="3">The sequence shown here is derived from an EMBL/GenBank/DDBJ whole genome shotgun (WGS) entry which is preliminary data.</text>
</comment>
<dbReference type="SMART" id="SM00225">
    <property type="entry name" value="BTB"/>
    <property type="match status" value="1"/>
</dbReference>
<feature type="compositionally biased region" description="Acidic residues" evidence="1">
    <location>
        <begin position="348"/>
        <end position="383"/>
    </location>
</feature>
<name>A0ABQ8XI91_9EUKA</name>
<dbReference type="PANTHER" id="PTHR45774:SF3">
    <property type="entry name" value="BTB (POZ) DOMAIN-CONTAINING 2B-RELATED"/>
    <property type="match status" value="1"/>
</dbReference>
<gene>
    <name evidence="3" type="ORF">M0813_05089</name>
</gene>
<dbReference type="InterPro" id="IPR011333">
    <property type="entry name" value="SKP1/BTB/POZ_sf"/>
</dbReference>
<feature type="compositionally biased region" description="Acidic residues" evidence="1">
    <location>
        <begin position="448"/>
        <end position="461"/>
    </location>
</feature>